<keyword evidence="4" id="KW-1185">Reference proteome</keyword>
<comment type="caution">
    <text evidence="3">The sequence shown here is derived from an EMBL/GenBank/DDBJ whole genome shotgun (WGS) entry which is preliminary data.</text>
</comment>
<proteinExistence type="inferred from homology"/>
<dbReference type="PANTHER" id="PTHR33734:SF22">
    <property type="entry name" value="MEMBRANE-BOUND LYTIC MUREIN TRANSGLYCOSYLASE D"/>
    <property type="match status" value="1"/>
</dbReference>
<dbReference type="EMBL" id="JBHRTF010000003">
    <property type="protein sequence ID" value="MFC3115513.1"/>
    <property type="molecule type" value="Genomic_DNA"/>
</dbReference>
<dbReference type="InterPro" id="IPR036779">
    <property type="entry name" value="LysM_dom_sf"/>
</dbReference>
<dbReference type="Proteomes" id="UP001595555">
    <property type="component" value="Unassembled WGS sequence"/>
</dbReference>
<dbReference type="PROSITE" id="PS00922">
    <property type="entry name" value="TRANSGLYCOSYLASE"/>
    <property type="match status" value="1"/>
</dbReference>
<protein>
    <submittedName>
        <fullName evidence="3">LysM peptidoglycan-binding domain-containing protein</fullName>
    </submittedName>
</protein>
<dbReference type="RefSeq" id="WP_378117872.1">
    <property type="nucleotide sequence ID" value="NZ_JBHRTF010000003.1"/>
</dbReference>
<dbReference type="PROSITE" id="PS51782">
    <property type="entry name" value="LYSM"/>
    <property type="match status" value="3"/>
</dbReference>
<evidence type="ECO:0000313" key="4">
    <source>
        <dbReference type="Proteomes" id="UP001595555"/>
    </source>
</evidence>
<feature type="domain" description="LysM" evidence="2">
    <location>
        <begin position="335"/>
        <end position="378"/>
    </location>
</feature>
<gene>
    <name evidence="3" type="ORF">ACFODX_08095</name>
</gene>
<dbReference type="SMART" id="SM00257">
    <property type="entry name" value="LysM"/>
    <property type="match status" value="3"/>
</dbReference>
<dbReference type="InterPro" id="IPR000189">
    <property type="entry name" value="Transglyc_AS"/>
</dbReference>
<dbReference type="CDD" id="cd00118">
    <property type="entry name" value="LysM"/>
    <property type="match status" value="3"/>
</dbReference>
<accession>A0ABV7FFJ4</accession>
<dbReference type="Pfam" id="PF01476">
    <property type="entry name" value="LysM"/>
    <property type="match status" value="3"/>
</dbReference>
<comment type="similarity">
    <text evidence="1">Belongs to the transglycosylase Slt family.</text>
</comment>
<dbReference type="Gene3D" id="3.10.350.10">
    <property type="entry name" value="LysM domain"/>
    <property type="match status" value="3"/>
</dbReference>
<dbReference type="InterPro" id="IPR023346">
    <property type="entry name" value="Lysozyme-like_dom_sf"/>
</dbReference>
<sequence length="513" mass="56983">MNHQNSFAKLSSGLFLALLITGCSSLPDKNQEAPQAKIESIKKSTKKSSDNKAAANQQTSNLWDEIVKGYAFPPVSDDLVRNNLRWLSNNQRYLDRVTEQSRPYLYHVTNQLKANDLPLELALLPIVESAYDPFASSPSRALGVWQFMPQTARNFGLAQNHWYDGRRDILASTDAAVRYLKRLNTMFDGDWFLVIAAYNAGEGTVRRAIEKNRKQGKGVDFWSLPLSQQTRSYIPQLVALSKVIANPAKYELELAAIPNSPYFTTVNVSTPVDLAQAARMAEIDPKELRNLNAGYNRWITNPSGPHQLLVPVADAAQFTLTLDKLPQIKPMQIAGDYKVKSGDTLGALAKRYGTSVAAIQAANNLKSTNLRVGQSLSIPGQAPVNSPYAIQAEQEIAQRNQRSNSVHYTVKSGDSFWTIAKNHNTSVKNLLKWNDLSANAKLKPGQKLLIADRAITQKDGNKITYQIKSGDTLNKIANKFAVSKQDILSWNKVKNESYIHPGQELTIFLSAKN</sequence>
<feature type="domain" description="LysM" evidence="2">
    <location>
        <begin position="406"/>
        <end position="450"/>
    </location>
</feature>
<evidence type="ECO:0000256" key="1">
    <source>
        <dbReference type="ARBA" id="ARBA00007734"/>
    </source>
</evidence>
<reference evidence="4" key="1">
    <citation type="journal article" date="2019" name="Int. J. Syst. Evol. Microbiol.">
        <title>The Global Catalogue of Microorganisms (GCM) 10K type strain sequencing project: providing services to taxonomists for standard genome sequencing and annotation.</title>
        <authorList>
            <consortium name="The Broad Institute Genomics Platform"/>
            <consortium name="The Broad Institute Genome Sequencing Center for Infectious Disease"/>
            <person name="Wu L."/>
            <person name="Ma J."/>
        </authorList>
    </citation>
    <scope>NUCLEOTIDE SEQUENCE [LARGE SCALE GENOMIC DNA]</scope>
    <source>
        <strain evidence="4">KCTC 52237</strain>
    </source>
</reference>
<organism evidence="3 4">
    <name type="scientific">Cellvibrio fontiphilus</name>
    <dbReference type="NCBI Taxonomy" id="1815559"/>
    <lineage>
        <taxon>Bacteria</taxon>
        <taxon>Pseudomonadati</taxon>
        <taxon>Pseudomonadota</taxon>
        <taxon>Gammaproteobacteria</taxon>
        <taxon>Cellvibrionales</taxon>
        <taxon>Cellvibrionaceae</taxon>
        <taxon>Cellvibrio</taxon>
    </lineage>
</organism>
<name>A0ABV7FFJ4_9GAMM</name>
<dbReference type="SUPFAM" id="SSF54106">
    <property type="entry name" value="LysM domain"/>
    <property type="match status" value="3"/>
</dbReference>
<dbReference type="Gene3D" id="1.10.530.10">
    <property type="match status" value="1"/>
</dbReference>
<dbReference type="InterPro" id="IPR018392">
    <property type="entry name" value="LysM"/>
</dbReference>
<dbReference type="InterPro" id="IPR008258">
    <property type="entry name" value="Transglycosylase_SLT_dom_1"/>
</dbReference>
<dbReference type="SUPFAM" id="SSF53955">
    <property type="entry name" value="Lysozyme-like"/>
    <property type="match status" value="1"/>
</dbReference>
<evidence type="ECO:0000313" key="3">
    <source>
        <dbReference type="EMBL" id="MFC3115513.1"/>
    </source>
</evidence>
<dbReference type="PANTHER" id="PTHR33734">
    <property type="entry name" value="LYSM DOMAIN-CONTAINING GPI-ANCHORED PROTEIN 2"/>
    <property type="match status" value="1"/>
</dbReference>
<evidence type="ECO:0000259" key="2">
    <source>
        <dbReference type="PROSITE" id="PS51782"/>
    </source>
</evidence>
<feature type="domain" description="LysM" evidence="2">
    <location>
        <begin position="463"/>
        <end position="507"/>
    </location>
</feature>
<dbReference type="Pfam" id="PF01464">
    <property type="entry name" value="SLT"/>
    <property type="match status" value="1"/>
</dbReference>
<dbReference type="CDD" id="cd16894">
    <property type="entry name" value="MltD-like"/>
    <property type="match status" value="1"/>
</dbReference>